<dbReference type="GO" id="GO:0005536">
    <property type="term" value="F:D-glucose binding"/>
    <property type="evidence" value="ECO:0007669"/>
    <property type="project" value="InterPro"/>
</dbReference>
<comment type="similarity">
    <text evidence="7 8">Belongs to the bacterial glucokinase family.</text>
</comment>
<keyword evidence="3 7" id="KW-0547">Nucleotide-binding</keyword>
<reference evidence="9 10" key="1">
    <citation type="submission" date="2019-06" db="EMBL/GenBank/DDBJ databases">
        <title>Whole genome shotgun sequence of Zoogloea ramigera NBRC 15342.</title>
        <authorList>
            <person name="Hosoyama A."/>
            <person name="Uohara A."/>
            <person name="Ohji S."/>
            <person name="Ichikawa N."/>
        </authorList>
    </citation>
    <scope>NUCLEOTIDE SEQUENCE [LARGE SCALE GENOMIC DNA]</scope>
    <source>
        <strain evidence="9 10">NBRC 15342</strain>
    </source>
</reference>
<evidence type="ECO:0000313" key="9">
    <source>
        <dbReference type="EMBL" id="GEC95397.1"/>
    </source>
</evidence>
<keyword evidence="2 7" id="KW-0808">Transferase</keyword>
<dbReference type="GO" id="GO:0004340">
    <property type="term" value="F:glucokinase activity"/>
    <property type="evidence" value="ECO:0007669"/>
    <property type="project" value="UniProtKB-UniRule"/>
</dbReference>
<dbReference type="CDD" id="cd24008">
    <property type="entry name" value="ASKHA_NBD_GLK"/>
    <property type="match status" value="1"/>
</dbReference>
<dbReference type="EC" id="2.7.1.2" evidence="7"/>
<comment type="catalytic activity">
    <reaction evidence="7">
        <text>D-glucose + ATP = D-glucose 6-phosphate + ADP + H(+)</text>
        <dbReference type="Rhea" id="RHEA:17825"/>
        <dbReference type="ChEBI" id="CHEBI:4167"/>
        <dbReference type="ChEBI" id="CHEBI:15378"/>
        <dbReference type="ChEBI" id="CHEBI:30616"/>
        <dbReference type="ChEBI" id="CHEBI:61548"/>
        <dbReference type="ChEBI" id="CHEBI:456216"/>
        <dbReference type="EC" id="2.7.1.2"/>
    </reaction>
</comment>
<dbReference type="NCBIfam" id="NF001416">
    <property type="entry name" value="PRK00292.1-3"/>
    <property type="match status" value="1"/>
</dbReference>
<dbReference type="Proteomes" id="UP000318422">
    <property type="component" value="Unassembled WGS sequence"/>
</dbReference>
<dbReference type="RefSeq" id="WP_141350844.1">
    <property type="nucleotide sequence ID" value="NZ_BJNV01000019.1"/>
</dbReference>
<comment type="caution">
    <text evidence="9">The sequence shown here is derived from an EMBL/GenBank/DDBJ whole genome shotgun (WGS) entry which is preliminary data.</text>
</comment>
<dbReference type="AlphaFoldDB" id="A0A4Y4CWI1"/>
<evidence type="ECO:0000313" key="10">
    <source>
        <dbReference type="Proteomes" id="UP000318422"/>
    </source>
</evidence>
<dbReference type="Gene3D" id="3.30.420.40">
    <property type="match status" value="1"/>
</dbReference>
<evidence type="ECO:0000256" key="2">
    <source>
        <dbReference type="ARBA" id="ARBA00022679"/>
    </source>
</evidence>
<dbReference type="InterPro" id="IPR050201">
    <property type="entry name" value="Bacterial_glucokinase"/>
</dbReference>
<evidence type="ECO:0000256" key="4">
    <source>
        <dbReference type="ARBA" id="ARBA00022777"/>
    </source>
</evidence>
<evidence type="ECO:0000256" key="8">
    <source>
        <dbReference type="RuleBase" id="RU004046"/>
    </source>
</evidence>
<feature type="binding site" evidence="7">
    <location>
        <begin position="14"/>
        <end position="19"/>
    </location>
    <ligand>
        <name>ATP</name>
        <dbReference type="ChEBI" id="CHEBI:30616"/>
    </ligand>
</feature>
<dbReference type="GO" id="GO:0006096">
    <property type="term" value="P:glycolytic process"/>
    <property type="evidence" value="ECO:0007669"/>
    <property type="project" value="UniProtKB-UniRule"/>
</dbReference>
<evidence type="ECO:0000256" key="6">
    <source>
        <dbReference type="ARBA" id="ARBA00023152"/>
    </source>
</evidence>
<gene>
    <name evidence="7 9" type="primary">glk</name>
    <name evidence="9" type="ORF">ZRA01_14700</name>
</gene>
<dbReference type="NCBIfam" id="TIGR00749">
    <property type="entry name" value="glk"/>
    <property type="match status" value="1"/>
</dbReference>
<name>A0A4Y4CWI1_ZOORA</name>
<dbReference type="Gene3D" id="3.40.367.20">
    <property type="match status" value="1"/>
</dbReference>
<comment type="subcellular location">
    <subcellularLocation>
        <location evidence="7">Cytoplasm</location>
    </subcellularLocation>
</comment>
<evidence type="ECO:0000256" key="1">
    <source>
        <dbReference type="ARBA" id="ARBA00022490"/>
    </source>
</evidence>
<dbReference type="HAMAP" id="MF_00524">
    <property type="entry name" value="Glucokinase"/>
    <property type="match status" value="1"/>
</dbReference>
<dbReference type="GO" id="GO:0005829">
    <property type="term" value="C:cytosol"/>
    <property type="evidence" value="ECO:0007669"/>
    <property type="project" value="TreeGrafter"/>
</dbReference>
<protein>
    <recommendedName>
        <fullName evidence="7">Glucokinase</fullName>
        <ecNumber evidence="7">2.7.1.2</ecNumber>
    </recommendedName>
    <alternativeName>
        <fullName evidence="7">Glucose kinase</fullName>
    </alternativeName>
</protein>
<organism evidence="9 10">
    <name type="scientific">Zoogloea ramigera</name>
    <dbReference type="NCBI Taxonomy" id="350"/>
    <lineage>
        <taxon>Bacteria</taxon>
        <taxon>Pseudomonadati</taxon>
        <taxon>Pseudomonadota</taxon>
        <taxon>Betaproteobacteria</taxon>
        <taxon>Rhodocyclales</taxon>
        <taxon>Zoogloeaceae</taxon>
        <taxon>Zoogloea</taxon>
    </lineage>
</organism>
<proteinExistence type="inferred from homology"/>
<dbReference type="PANTHER" id="PTHR47690">
    <property type="entry name" value="GLUCOKINASE"/>
    <property type="match status" value="1"/>
</dbReference>
<accession>A0A4Y4CWI1</accession>
<dbReference type="FunFam" id="3.40.367.20:FF:000002">
    <property type="entry name" value="Glucokinase"/>
    <property type="match status" value="1"/>
</dbReference>
<dbReference type="PANTHER" id="PTHR47690:SF1">
    <property type="entry name" value="GLUCOKINASE"/>
    <property type="match status" value="1"/>
</dbReference>
<evidence type="ECO:0000256" key="7">
    <source>
        <dbReference type="HAMAP-Rule" id="MF_00524"/>
    </source>
</evidence>
<keyword evidence="6 7" id="KW-0324">Glycolysis</keyword>
<keyword evidence="4 7" id="KW-0418">Kinase</keyword>
<dbReference type="EMBL" id="BJNV01000019">
    <property type="protein sequence ID" value="GEC95397.1"/>
    <property type="molecule type" value="Genomic_DNA"/>
</dbReference>
<evidence type="ECO:0000256" key="5">
    <source>
        <dbReference type="ARBA" id="ARBA00022840"/>
    </source>
</evidence>
<dbReference type="GO" id="GO:0005524">
    <property type="term" value="F:ATP binding"/>
    <property type="evidence" value="ECO:0007669"/>
    <property type="project" value="UniProtKB-UniRule"/>
</dbReference>
<evidence type="ECO:0000256" key="3">
    <source>
        <dbReference type="ARBA" id="ARBA00022741"/>
    </source>
</evidence>
<dbReference type="SUPFAM" id="SSF53067">
    <property type="entry name" value="Actin-like ATPase domain"/>
    <property type="match status" value="1"/>
</dbReference>
<dbReference type="Pfam" id="PF02685">
    <property type="entry name" value="Glucokinase"/>
    <property type="match status" value="1"/>
</dbReference>
<dbReference type="InterPro" id="IPR003836">
    <property type="entry name" value="Glucokinase"/>
</dbReference>
<sequence>MQNVASQNFPRLVGDIGGTNIRLAVITAAGEAPAQIRSFACSSFPGLDAAILHYLATEHLALPPVAAFGIATPLAGDAVRMTNHAWAFSIEALRLALGFERLVFINDFTALALALPHLQRADIQQIGGGTPQPNAPLALLGAGTGLGVSGLIPCGAGWQPLAGEGGHVSLAAGNAREAAIIAVLAARFGHVSAERALSGPGIAALHDAIRQLEGAPPCQLDSREISARALAGSCPYCSEALDVFCALLGSVAADLALTLGARGGVYVGGGIVPALGGFFERSGFRARFEAKGRFSAYLAGVPTYVIRAPYAALSGASEALDRATPAPPMPPEATK</sequence>
<dbReference type="InterPro" id="IPR043129">
    <property type="entry name" value="ATPase_NBD"/>
</dbReference>
<keyword evidence="1 7" id="KW-0963">Cytoplasm</keyword>
<keyword evidence="10" id="KW-1185">Reference proteome</keyword>
<dbReference type="OrthoDB" id="257751at2"/>
<keyword evidence="5 7" id="KW-0067">ATP-binding</keyword>